<keyword evidence="1" id="KW-0175">Coiled coil</keyword>
<feature type="region of interest" description="Disordered" evidence="2">
    <location>
        <begin position="458"/>
        <end position="531"/>
    </location>
</feature>
<evidence type="ECO:0000256" key="1">
    <source>
        <dbReference type="SAM" id="Coils"/>
    </source>
</evidence>
<proteinExistence type="predicted"/>
<dbReference type="EMBL" id="FN647682">
    <property type="protein sequence ID" value="CBN76795.1"/>
    <property type="molecule type" value="Genomic_DNA"/>
</dbReference>
<dbReference type="EMBL" id="FN649726">
    <property type="protein sequence ID" value="CBN76795.1"/>
    <property type="molecule type" value="Genomic_DNA"/>
</dbReference>
<dbReference type="AlphaFoldDB" id="D8LBT6"/>
<dbReference type="InParanoid" id="D8LBT6"/>
<feature type="compositionally biased region" description="Low complexity" evidence="2">
    <location>
        <begin position="508"/>
        <end position="522"/>
    </location>
</feature>
<gene>
    <name evidence="3" type="ORF">Esi_0000_0637</name>
</gene>
<evidence type="ECO:0000313" key="3">
    <source>
        <dbReference type="EMBL" id="CBN76795.1"/>
    </source>
</evidence>
<accession>D8LBT6</accession>
<protein>
    <submittedName>
        <fullName evidence="3">Uncharacterized protein</fullName>
    </submittedName>
</protein>
<dbReference type="Proteomes" id="UP000002630">
    <property type="component" value="Linkage Group LG01"/>
</dbReference>
<organism evidence="3 4">
    <name type="scientific">Ectocarpus siliculosus</name>
    <name type="common">Brown alga</name>
    <name type="synonym">Conferva siliculosa</name>
    <dbReference type="NCBI Taxonomy" id="2880"/>
    <lineage>
        <taxon>Eukaryota</taxon>
        <taxon>Sar</taxon>
        <taxon>Stramenopiles</taxon>
        <taxon>Ochrophyta</taxon>
        <taxon>PX clade</taxon>
        <taxon>Phaeophyceae</taxon>
        <taxon>Ectocarpales</taxon>
        <taxon>Ectocarpaceae</taxon>
        <taxon>Ectocarpus</taxon>
    </lineage>
</organism>
<evidence type="ECO:0000256" key="2">
    <source>
        <dbReference type="SAM" id="MobiDB-lite"/>
    </source>
</evidence>
<name>D8LBT6_ECTSI</name>
<keyword evidence="4" id="KW-1185">Reference proteome</keyword>
<sequence length="831" mass="88415">MKSTLTAESCRREVRELRLQCRKLSSSNDELKLAADARRKEACASRRRADAAQKELEAERKSGVVLRRVRDALQVAAAADRKSIDRLQGQLCKGSPSSRLLDKARCLKRTVEELESKSTEQAEALSAKTAELEASRREARALAAALGVRAEKASLAGVATGPVTVDELLEVGRAKLMNHDLALGMARLSEASGVLASEKQELEDLLVKKTAEIERCKAQTTEVQGELERERKVADGHRAAAAEANASTREARGLAETLRSKEEELREELKVAASQREELEGKLVTLSEAADRGEVMRAKAESLQAELDARETALSTETQKNEHVAAQLGASKESLYRAQQRLEELEGVTRENRRLEALLQEEAALQAALREDVNAAKEELRVAVAERGELMRGLRQAKVFNDELAKGKEKAEERERAACAQCIDTKEGKLALQRALLEQLSASRAELREEQKRCQKAEATLGRLADSAAKRSRNRGLPPLEDDGESDEGASVSFEESDGVSANRSIGASGTPTTASAAVTSSFEPPRPRDTLVQDYLGREGAEQFLSDWDEERSSASSLSFSSLPLQSPLSTGGRSHGGSRSASFATGRPTEVSLRAQPWTPPPPPPRPPIPPLPPEELPSLAGSSGQIPWASDSPGHTTKGSAPCPGAPERGEEPSTAAATAVAAAAVAAARRLRDPDLKEWTMSMVALGKVARAGAGRTASDVVVPPQKGFGDGPSIAAAIAPSEADRFEVVDDGDESASSKGGYNVEGGGGCRDSDGTGVGNGVGCTGVRRDGGCFRGEDVDEGEVCTIETVAPTASAAAVGVVERGPKSPRQQCSLLDLADQSIDEI</sequence>
<feature type="coiled-coil region" evidence="1">
    <location>
        <begin position="7"/>
        <end position="34"/>
    </location>
</feature>
<feature type="compositionally biased region" description="Pro residues" evidence="2">
    <location>
        <begin position="600"/>
        <end position="618"/>
    </location>
</feature>
<feature type="coiled-coil region" evidence="1">
    <location>
        <begin position="338"/>
        <end position="386"/>
    </location>
</feature>
<feature type="coiled-coil region" evidence="1">
    <location>
        <begin position="244"/>
        <end position="289"/>
    </location>
</feature>
<feature type="coiled-coil region" evidence="1">
    <location>
        <begin position="97"/>
        <end position="142"/>
    </location>
</feature>
<feature type="compositionally biased region" description="Low complexity" evidence="2">
    <location>
        <begin position="555"/>
        <end position="584"/>
    </location>
</feature>
<evidence type="ECO:0000313" key="4">
    <source>
        <dbReference type="Proteomes" id="UP000002630"/>
    </source>
</evidence>
<reference evidence="3 4" key="1">
    <citation type="journal article" date="2010" name="Nature">
        <title>The Ectocarpus genome and the independent evolution of multicellularity in brown algae.</title>
        <authorList>
            <person name="Cock J.M."/>
            <person name="Sterck L."/>
            <person name="Rouze P."/>
            <person name="Scornet D."/>
            <person name="Allen A.E."/>
            <person name="Amoutzias G."/>
            <person name="Anthouard V."/>
            <person name="Artiguenave F."/>
            <person name="Aury J.M."/>
            <person name="Badger J.H."/>
            <person name="Beszteri B."/>
            <person name="Billiau K."/>
            <person name="Bonnet E."/>
            <person name="Bothwell J.H."/>
            <person name="Bowler C."/>
            <person name="Boyen C."/>
            <person name="Brownlee C."/>
            <person name="Carrano C.J."/>
            <person name="Charrier B."/>
            <person name="Cho G.Y."/>
            <person name="Coelho S.M."/>
            <person name="Collen J."/>
            <person name="Corre E."/>
            <person name="Da Silva C."/>
            <person name="Delage L."/>
            <person name="Delaroque N."/>
            <person name="Dittami S.M."/>
            <person name="Doulbeau S."/>
            <person name="Elias M."/>
            <person name="Farnham G."/>
            <person name="Gachon C.M."/>
            <person name="Gschloessl B."/>
            <person name="Heesch S."/>
            <person name="Jabbari K."/>
            <person name="Jubin C."/>
            <person name="Kawai H."/>
            <person name="Kimura K."/>
            <person name="Kloareg B."/>
            <person name="Kupper F.C."/>
            <person name="Lang D."/>
            <person name="Le Bail A."/>
            <person name="Leblanc C."/>
            <person name="Lerouge P."/>
            <person name="Lohr M."/>
            <person name="Lopez P.J."/>
            <person name="Martens C."/>
            <person name="Maumus F."/>
            <person name="Michel G."/>
            <person name="Miranda-Saavedra D."/>
            <person name="Morales J."/>
            <person name="Moreau H."/>
            <person name="Motomura T."/>
            <person name="Nagasato C."/>
            <person name="Napoli C.A."/>
            <person name="Nelson D.R."/>
            <person name="Nyvall-Collen P."/>
            <person name="Peters A.F."/>
            <person name="Pommier C."/>
            <person name="Potin P."/>
            <person name="Poulain J."/>
            <person name="Quesneville H."/>
            <person name="Read B."/>
            <person name="Rensing S.A."/>
            <person name="Ritter A."/>
            <person name="Rousvoal S."/>
            <person name="Samanta M."/>
            <person name="Samson G."/>
            <person name="Schroeder D.C."/>
            <person name="Segurens B."/>
            <person name="Strittmatter M."/>
            <person name="Tonon T."/>
            <person name="Tregear J.W."/>
            <person name="Valentin K."/>
            <person name="von Dassow P."/>
            <person name="Yamagishi T."/>
            <person name="Van de Peer Y."/>
            <person name="Wincker P."/>
        </authorList>
    </citation>
    <scope>NUCLEOTIDE SEQUENCE [LARGE SCALE GENOMIC DNA]</scope>
    <source>
        <strain evidence="4">Ec32 / CCAP1310/4</strain>
    </source>
</reference>
<feature type="region of interest" description="Disordered" evidence="2">
    <location>
        <begin position="547"/>
        <end position="661"/>
    </location>
</feature>